<dbReference type="CDD" id="cd06124">
    <property type="entry name" value="cupin_NimR-like_N"/>
    <property type="match status" value="1"/>
</dbReference>
<dbReference type="Pfam" id="PF12833">
    <property type="entry name" value="HTH_18"/>
    <property type="match status" value="1"/>
</dbReference>
<dbReference type="Proteomes" id="UP000199120">
    <property type="component" value="Unassembled WGS sequence"/>
</dbReference>
<keyword evidence="2 5" id="KW-0238">DNA-binding</keyword>
<dbReference type="STRING" id="416943.SAMN05445871_1621"/>
<evidence type="ECO:0000313" key="6">
    <source>
        <dbReference type="Proteomes" id="UP000199120"/>
    </source>
</evidence>
<evidence type="ECO:0000313" key="5">
    <source>
        <dbReference type="EMBL" id="SEL20142.1"/>
    </source>
</evidence>
<dbReference type="InterPro" id="IPR020449">
    <property type="entry name" value="Tscrpt_reg_AraC-type_HTH"/>
</dbReference>
<dbReference type="PANTHER" id="PTHR11019:SF159">
    <property type="entry name" value="TRANSCRIPTIONAL REGULATOR-RELATED"/>
    <property type="match status" value="1"/>
</dbReference>
<dbReference type="Pfam" id="PF07883">
    <property type="entry name" value="Cupin_2"/>
    <property type="match status" value="1"/>
</dbReference>
<dbReference type="InterPro" id="IPR013096">
    <property type="entry name" value="Cupin_2"/>
</dbReference>
<sequence>MHKSRNRDDFQDVPGYVGAMAKHFPRGYVNPLHAHKRAQLIYAISGVMEVSTSDHHWLLPPQRALWMPAQVGHEMRARTDVELRTLFVRISDVDRPLPEAPALVYVTPLLRELILRAVDLPIEEGASGAAAQVLSLIFSEMRFVLPTEFYMPRVSDPRLIRVEEALRHEPGSRESIEHWASLANMSVRTFTRRIKDETTLSFTDWRQQIRLTEAVVGLVAGEPVTTIALSLGYENTGSFSRMFKRVMGISPSELSTV</sequence>
<dbReference type="PROSITE" id="PS00041">
    <property type="entry name" value="HTH_ARAC_FAMILY_1"/>
    <property type="match status" value="1"/>
</dbReference>
<dbReference type="EMBL" id="FOAJ01000005">
    <property type="protein sequence ID" value="SEL20142.1"/>
    <property type="molecule type" value="Genomic_DNA"/>
</dbReference>
<dbReference type="InterPro" id="IPR009057">
    <property type="entry name" value="Homeodomain-like_sf"/>
</dbReference>
<dbReference type="PANTHER" id="PTHR11019">
    <property type="entry name" value="HTH-TYPE TRANSCRIPTIONAL REGULATOR NIMR"/>
    <property type="match status" value="1"/>
</dbReference>
<dbReference type="InterPro" id="IPR018062">
    <property type="entry name" value="HTH_AraC-typ_CS"/>
</dbReference>
<keyword evidence="6" id="KW-1185">Reference proteome</keyword>
<evidence type="ECO:0000256" key="1">
    <source>
        <dbReference type="ARBA" id="ARBA00023015"/>
    </source>
</evidence>
<accession>A0A1H7N976</accession>
<dbReference type="SMART" id="SM00342">
    <property type="entry name" value="HTH_ARAC"/>
    <property type="match status" value="1"/>
</dbReference>
<protein>
    <submittedName>
        <fullName evidence="5">AraC-type DNA-binding protein</fullName>
    </submittedName>
</protein>
<keyword evidence="1" id="KW-0805">Transcription regulation</keyword>
<dbReference type="GO" id="GO:0043565">
    <property type="term" value="F:sequence-specific DNA binding"/>
    <property type="evidence" value="ECO:0007669"/>
    <property type="project" value="InterPro"/>
</dbReference>
<dbReference type="RefSeq" id="WP_167627004.1">
    <property type="nucleotide sequence ID" value="NZ_FNSR01000001.1"/>
</dbReference>
<organism evidence="5 6">
    <name type="scientific">Paraburkholderia caballeronis</name>
    <dbReference type="NCBI Taxonomy" id="416943"/>
    <lineage>
        <taxon>Bacteria</taxon>
        <taxon>Pseudomonadati</taxon>
        <taxon>Pseudomonadota</taxon>
        <taxon>Betaproteobacteria</taxon>
        <taxon>Burkholderiales</taxon>
        <taxon>Burkholderiaceae</taxon>
        <taxon>Paraburkholderia</taxon>
    </lineage>
</organism>
<reference evidence="6" key="1">
    <citation type="submission" date="2016-10" db="EMBL/GenBank/DDBJ databases">
        <authorList>
            <person name="Varghese N."/>
            <person name="Submissions S."/>
        </authorList>
    </citation>
    <scope>NUCLEOTIDE SEQUENCE [LARGE SCALE GENOMIC DNA]</scope>
    <source>
        <strain evidence="6">LMG 26416</strain>
    </source>
</reference>
<dbReference type="Gene3D" id="1.10.10.60">
    <property type="entry name" value="Homeodomain-like"/>
    <property type="match status" value="1"/>
</dbReference>
<dbReference type="InterPro" id="IPR014710">
    <property type="entry name" value="RmlC-like_jellyroll"/>
</dbReference>
<name>A0A1H7N976_9BURK</name>
<gene>
    <name evidence="5" type="ORF">SAMN05192542_105396</name>
</gene>
<dbReference type="SUPFAM" id="SSF51182">
    <property type="entry name" value="RmlC-like cupins"/>
    <property type="match status" value="1"/>
</dbReference>
<proteinExistence type="predicted"/>
<dbReference type="InterPro" id="IPR018060">
    <property type="entry name" value="HTH_AraC"/>
</dbReference>
<evidence type="ECO:0000259" key="4">
    <source>
        <dbReference type="PROSITE" id="PS01124"/>
    </source>
</evidence>
<evidence type="ECO:0000256" key="3">
    <source>
        <dbReference type="ARBA" id="ARBA00023163"/>
    </source>
</evidence>
<dbReference type="PROSITE" id="PS01124">
    <property type="entry name" value="HTH_ARAC_FAMILY_2"/>
    <property type="match status" value="1"/>
</dbReference>
<feature type="domain" description="HTH araC/xylS-type" evidence="4">
    <location>
        <begin position="160"/>
        <end position="257"/>
    </location>
</feature>
<dbReference type="Gene3D" id="2.60.120.10">
    <property type="entry name" value="Jelly Rolls"/>
    <property type="match status" value="1"/>
</dbReference>
<keyword evidence="3" id="KW-0804">Transcription</keyword>
<dbReference type="GO" id="GO:0003700">
    <property type="term" value="F:DNA-binding transcription factor activity"/>
    <property type="evidence" value="ECO:0007669"/>
    <property type="project" value="InterPro"/>
</dbReference>
<evidence type="ECO:0000256" key="2">
    <source>
        <dbReference type="ARBA" id="ARBA00023125"/>
    </source>
</evidence>
<dbReference type="SUPFAM" id="SSF46689">
    <property type="entry name" value="Homeodomain-like"/>
    <property type="match status" value="1"/>
</dbReference>
<dbReference type="AlphaFoldDB" id="A0A1H7N976"/>
<dbReference type="PRINTS" id="PR00032">
    <property type="entry name" value="HTHARAC"/>
</dbReference>
<dbReference type="InterPro" id="IPR011051">
    <property type="entry name" value="RmlC_Cupin_sf"/>
</dbReference>